<dbReference type="InterPro" id="IPR006375">
    <property type="entry name" value="Man1P_GuaTrfase/Man6P_Isoase"/>
</dbReference>
<dbReference type="GO" id="GO:0009298">
    <property type="term" value="P:GDP-mannose biosynthetic process"/>
    <property type="evidence" value="ECO:0007669"/>
    <property type="project" value="TreeGrafter"/>
</dbReference>
<dbReference type="InterPro" id="IPR005835">
    <property type="entry name" value="NTP_transferase_dom"/>
</dbReference>
<evidence type="ECO:0000313" key="13">
    <source>
        <dbReference type="Proteomes" id="UP000503482"/>
    </source>
</evidence>
<dbReference type="Proteomes" id="UP000503482">
    <property type="component" value="Chromosome"/>
</dbReference>
<dbReference type="GO" id="GO:0000271">
    <property type="term" value="P:polysaccharide biosynthetic process"/>
    <property type="evidence" value="ECO:0007669"/>
    <property type="project" value="InterPro"/>
</dbReference>
<evidence type="ECO:0000256" key="1">
    <source>
        <dbReference type="ARBA" id="ARBA00006115"/>
    </source>
</evidence>
<dbReference type="InterPro" id="IPR049577">
    <property type="entry name" value="GMPP_N"/>
</dbReference>
<keyword evidence="4 12" id="KW-0548">Nucleotidyltransferase</keyword>
<evidence type="ECO:0000256" key="2">
    <source>
        <dbReference type="ARBA" id="ARBA00012387"/>
    </source>
</evidence>
<dbReference type="GO" id="GO:0005525">
    <property type="term" value="F:GTP binding"/>
    <property type="evidence" value="ECO:0007669"/>
    <property type="project" value="UniProtKB-KW"/>
</dbReference>
<dbReference type="InterPro" id="IPR011051">
    <property type="entry name" value="RmlC_Cupin_sf"/>
</dbReference>
<dbReference type="GO" id="GO:0004475">
    <property type="term" value="F:mannose-1-phosphate guanylyltransferase (GTP) activity"/>
    <property type="evidence" value="ECO:0007669"/>
    <property type="project" value="UniProtKB-EC"/>
</dbReference>
<proteinExistence type="inferred from homology"/>
<dbReference type="AlphaFoldDB" id="A0AAE7E596"/>
<evidence type="ECO:0000259" key="10">
    <source>
        <dbReference type="Pfam" id="PF01050"/>
    </source>
</evidence>
<dbReference type="SUPFAM" id="SSF51182">
    <property type="entry name" value="RmlC-like cupins"/>
    <property type="match status" value="1"/>
</dbReference>
<dbReference type="Gene3D" id="3.90.550.10">
    <property type="entry name" value="Spore Coat Polysaccharide Biosynthesis Protein SpsA, Chain A"/>
    <property type="match status" value="1"/>
</dbReference>
<dbReference type="Pfam" id="PF22640">
    <property type="entry name" value="ManC_GMP_beta-helix"/>
    <property type="match status" value="1"/>
</dbReference>
<evidence type="ECO:0000256" key="5">
    <source>
        <dbReference type="ARBA" id="ARBA00022741"/>
    </source>
</evidence>
<accession>A0AAE7E596</accession>
<evidence type="ECO:0000256" key="4">
    <source>
        <dbReference type="ARBA" id="ARBA00022695"/>
    </source>
</evidence>
<protein>
    <recommendedName>
        <fullName evidence="2">mannose-1-phosphate guanylyltransferase</fullName>
        <ecNumber evidence="2">2.7.7.13</ecNumber>
    </recommendedName>
</protein>
<evidence type="ECO:0000259" key="11">
    <source>
        <dbReference type="Pfam" id="PF22640"/>
    </source>
</evidence>
<gene>
    <name evidence="12" type="ORF">AVENP_2000</name>
</gene>
<comment type="catalytic activity">
    <reaction evidence="7">
        <text>alpha-D-mannose 1-phosphate + GTP + H(+) = GDP-alpha-D-mannose + diphosphate</text>
        <dbReference type="Rhea" id="RHEA:15229"/>
        <dbReference type="ChEBI" id="CHEBI:15378"/>
        <dbReference type="ChEBI" id="CHEBI:33019"/>
        <dbReference type="ChEBI" id="CHEBI:37565"/>
        <dbReference type="ChEBI" id="CHEBI:57527"/>
        <dbReference type="ChEBI" id="CHEBI:58409"/>
        <dbReference type="EC" id="2.7.7.13"/>
    </reaction>
</comment>
<dbReference type="KEGG" id="avp:AVENP_2000"/>
<reference evidence="12 13" key="1">
    <citation type="submission" date="2020-05" db="EMBL/GenBank/DDBJ databases">
        <title>Complete genome sequencing of Campylobacter and Arcobacter type strains.</title>
        <authorList>
            <person name="Miller W.G."/>
            <person name="Yee E."/>
        </authorList>
    </citation>
    <scope>NUCLEOTIDE SEQUENCE [LARGE SCALE GENOMIC DNA]</scope>
    <source>
        <strain evidence="12 13">LMG 26156</strain>
    </source>
</reference>
<dbReference type="PANTHER" id="PTHR46390">
    <property type="entry name" value="MANNOSE-1-PHOSPHATE GUANYLYLTRANSFERASE"/>
    <property type="match status" value="1"/>
</dbReference>
<organism evidence="12 13">
    <name type="scientific">Arcobacter venerupis</name>
    <dbReference type="NCBI Taxonomy" id="1054033"/>
    <lineage>
        <taxon>Bacteria</taxon>
        <taxon>Pseudomonadati</taxon>
        <taxon>Campylobacterota</taxon>
        <taxon>Epsilonproteobacteria</taxon>
        <taxon>Campylobacterales</taxon>
        <taxon>Arcobacteraceae</taxon>
        <taxon>Arcobacter</taxon>
    </lineage>
</organism>
<keyword evidence="3" id="KW-0808">Transferase</keyword>
<dbReference type="NCBIfam" id="TIGR01479">
    <property type="entry name" value="GMP_PMI"/>
    <property type="match status" value="1"/>
</dbReference>
<sequence>MTNIILCGGSGTRLWPMSRTLFPKQFIRLFDNKSLFQLTVERNKFFCDKELIVSNAEQYFLAIDQLEELKEENSSYILEPIGRNTAPAIALACMSLEKDEIVFVTPSDHLIKNKKEYEKVVQEAKEFVNDGFLVTFGITPTFAETGYGYIEALGNDVKAFHEKPEYETAQKYFEGGNYYWNSGMFMFKAGVFLEELKKYSLSIYQSSKIAFENAKKENIIRIKYEDMININEDSIDYAVMEKSDKVKVIPSNIEWSDVGNFDSLSNELPNDENNNLIISNKHVSIIDLKDLIIIDTNDALLVSKKGSAQKVKSIVDNLKLYNNKLTSEHSIIYRPWGTYTVLEDSNGYKIKKICVKSGSRLSLQKHFHRNEHWIVLSGCATITKGSKKFILNPNESTYIKAGQLHRLENEGKLPLVIIEAQVGEYTGEDDIIRIEDDFCREDSK</sequence>
<dbReference type="Pfam" id="PF01050">
    <property type="entry name" value="MannoseP_isomer"/>
    <property type="match status" value="1"/>
</dbReference>
<dbReference type="EC" id="2.7.7.13" evidence="2"/>
<dbReference type="CDD" id="cd02509">
    <property type="entry name" value="GDP-M1P_Guanylyltransferase"/>
    <property type="match status" value="1"/>
</dbReference>
<feature type="domain" description="MannoseP isomerase/GMP-like beta-helix" evidence="11">
    <location>
        <begin position="275"/>
        <end position="318"/>
    </location>
</feature>
<dbReference type="PANTHER" id="PTHR46390:SF1">
    <property type="entry name" value="MANNOSE-1-PHOSPHATE GUANYLYLTRANSFERASE"/>
    <property type="match status" value="1"/>
</dbReference>
<dbReference type="InterPro" id="IPR001538">
    <property type="entry name" value="Man6P_isomerase-2_C"/>
</dbReference>
<comment type="similarity">
    <text evidence="1 8">Belongs to the mannose-6-phosphate isomerase type 2 family.</text>
</comment>
<dbReference type="InterPro" id="IPR014710">
    <property type="entry name" value="RmlC-like_jellyroll"/>
</dbReference>
<keyword evidence="12" id="KW-0413">Isomerase</keyword>
<dbReference type="EMBL" id="CP053840">
    <property type="protein sequence ID" value="QKF67541.1"/>
    <property type="molecule type" value="Genomic_DNA"/>
</dbReference>
<evidence type="ECO:0000313" key="12">
    <source>
        <dbReference type="EMBL" id="QKF67541.1"/>
    </source>
</evidence>
<dbReference type="GO" id="GO:0016853">
    <property type="term" value="F:isomerase activity"/>
    <property type="evidence" value="ECO:0007669"/>
    <property type="project" value="UniProtKB-KW"/>
</dbReference>
<keyword evidence="13" id="KW-1185">Reference proteome</keyword>
<dbReference type="RefSeq" id="WP_128357898.1">
    <property type="nucleotide sequence ID" value="NZ_CP053840.1"/>
</dbReference>
<evidence type="ECO:0000256" key="6">
    <source>
        <dbReference type="ARBA" id="ARBA00023134"/>
    </source>
</evidence>
<feature type="domain" description="Nucleotidyl transferase" evidence="9">
    <location>
        <begin position="3"/>
        <end position="271"/>
    </location>
</feature>
<dbReference type="InterPro" id="IPR029044">
    <property type="entry name" value="Nucleotide-diphossugar_trans"/>
</dbReference>
<evidence type="ECO:0000256" key="7">
    <source>
        <dbReference type="ARBA" id="ARBA00047343"/>
    </source>
</evidence>
<dbReference type="Pfam" id="PF00483">
    <property type="entry name" value="NTP_transferase"/>
    <property type="match status" value="1"/>
</dbReference>
<dbReference type="CDD" id="cd02213">
    <property type="entry name" value="cupin_PMI_typeII_C"/>
    <property type="match status" value="1"/>
</dbReference>
<dbReference type="Gene3D" id="2.60.120.10">
    <property type="entry name" value="Jelly Rolls"/>
    <property type="match status" value="1"/>
</dbReference>
<evidence type="ECO:0000259" key="9">
    <source>
        <dbReference type="Pfam" id="PF00483"/>
    </source>
</evidence>
<keyword evidence="6" id="KW-0342">GTP-binding</keyword>
<dbReference type="SUPFAM" id="SSF53448">
    <property type="entry name" value="Nucleotide-diphospho-sugar transferases"/>
    <property type="match status" value="1"/>
</dbReference>
<dbReference type="FunFam" id="2.60.120.10:FF:000032">
    <property type="entry name" value="Mannose-1-phosphate guanylyltransferase/mannose-6-phosphate isomerase"/>
    <property type="match status" value="1"/>
</dbReference>
<dbReference type="InterPro" id="IPR054566">
    <property type="entry name" value="ManC/GMP-like_b-helix"/>
</dbReference>
<feature type="domain" description="Mannose-6-phosphate isomerase type II C-terminal" evidence="10">
    <location>
        <begin position="323"/>
        <end position="436"/>
    </location>
</feature>
<evidence type="ECO:0000256" key="3">
    <source>
        <dbReference type="ARBA" id="ARBA00022679"/>
    </source>
</evidence>
<dbReference type="InterPro" id="IPR051161">
    <property type="entry name" value="Mannose-6P_isomerase_type2"/>
</dbReference>
<evidence type="ECO:0000256" key="8">
    <source>
        <dbReference type="RuleBase" id="RU004190"/>
    </source>
</evidence>
<name>A0AAE7E596_9BACT</name>
<keyword evidence="5" id="KW-0547">Nucleotide-binding</keyword>